<dbReference type="InterPro" id="IPR014001">
    <property type="entry name" value="Helicase_ATP-bd"/>
</dbReference>
<dbReference type="Gene3D" id="3.40.50.300">
    <property type="entry name" value="P-loop containing nucleotide triphosphate hydrolases"/>
    <property type="match status" value="2"/>
</dbReference>
<evidence type="ECO:0000259" key="12">
    <source>
        <dbReference type="PROSITE" id="PS51192"/>
    </source>
</evidence>
<dbReference type="Pfam" id="PF00270">
    <property type="entry name" value="DEAD"/>
    <property type="match status" value="1"/>
</dbReference>
<evidence type="ECO:0000256" key="3">
    <source>
        <dbReference type="ARBA" id="ARBA00022517"/>
    </source>
</evidence>
<dbReference type="PROSITE" id="PS51192">
    <property type="entry name" value="HELICASE_ATP_BIND_1"/>
    <property type="match status" value="1"/>
</dbReference>
<evidence type="ECO:0000256" key="2">
    <source>
        <dbReference type="ARBA" id="ARBA00009334"/>
    </source>
</evidence>
<dbReference type="InterPro" id="IPR011545">
    <property type="entry name" value="DEAD/DEAH_box_helicase_dom"/>
</dbReference>
<dbReference type="AlphaFoldDB" id="A0AA36NE11"/>
<comment type="caution">
    <text evidence="13">The sequence shown here is derived from an EMBL/GenBank/DDBJ whole genome shotgun (WGS) entry which is preliminary data.</text>
</comment>
<sequence length="231" mass="25754">MCGGKKFQQLKDLQYGSEIVAATPGRLIDFLTQRSVSLERVTYLVLDEADRMLEQGFADDVAKISNQVRPDRQVLFFSATWSAEVQKLAGGLCHPSSRPVRICVGQEQGSINAARHAREGIVQQVVDFPEDYEKQQAEKRKLLDGHLQDVLWASQENKVLVFVSQKQYADELANKLWEGGFKAAAMHGGKNQELALVDFGPVPQGGVQAAGGHRCHRTRHRHPQCLPRGRL</sequence>
<keyword evidence="8" id="KW-0067">ATP-binding</keyword>
<comment type="subcellular location">
    <subcellularLocation>
        <location evidence="1">Nucleus</location>
        <location evidence="1">Nucleolus</location>
    </subcellularLocation>
</comment>
<keyword evidence="9" id="KW-0539">Nucleus</keyword>
<feature type="domain" description="Helicase ATP-binding" evidence="12">
    <location>
        <begin position="1"/>
        <end position="99"/>
    </location>
</feature>
<protein>
    <recommendedName>
        <fullName evidence="12">Helicase ATP-binding domain-containing protein</fullName>
    </recommendedName>
</protein>
<dbReference type="GO" id="GO:0016787">
    <property type="term" value="F:hydrolase activity"/>
    <property type="evidence" value="ECO:0007669"/>
    <property type="project" value="UniProtKB-KW"/>
</dbReference>
<dbReference type="GO" id="GO:0005524">
    <property type="term" value="F:ATP binding"/>
    <property type="evidence" value="ECO:0007669"/>
    <property type="project" value="InterPro"/>
</dbReference>
<proteinExistence type="inferred from homology"/>
<dbReference type="InterPro" id="IPR044742">
    <property type="entry name" value="DEAD/DEAH_RhlB"/>
</dbReference>
<keyword evidence="5" id="KW-0547">Nucleotide-binding</keyword>
<dbReference type="PROSITE" id="PS00039">
    <property type="entry name" value="DEAD_ATP_HELICASE"/>
    <property type="match status" value="1"/>
</dbReference>
<keyword evidence="14" id="KW-1185">Reference proteome</keyword>
<evidence type="ECO:0000256" key="1">
    <source>
        <dbReference type="ARBA" id="ARBA00004604"/>
    </source>
</evidence>
<organism evidence="13 14">
    <name type="scientific">Effrenium voratum</name>
    <dbReference type="NCBI Taxonomy" id="2562239"/>
    <lineage>
        <taxon>Eukaryota</taxon>
        <taxon>Sar</taxon>
        <taxon>Alveolata</taxon>
        <taxon>Dinophyceae</taxon>
        <taxon>Suessiales</taxon>
        <taxon>Symbiodiniaceae</taxon>
        <taxon>Effrenium</taxon>
    </lineage>
</organism>
<reference evidence="13" key="1">
    <citation type="submission" date="2023-08" db="EMBL/GenBank/DDBJ databases">
        <authorList>
            <person name="Chen Y."/>
            <person name="Shah S."/>
            <person name="Dougan E. K."/>
            <person name="Thang M."/>
            <person name="Chan C."/>
        </authorList>
    </citation>
    <scope>NUCLEOTIDE SEQUENCE</scope>
</reference>
<evidence type="ECO:0000256" key="10">
    <source>
        <dbReference type="ARBA" id="ARBA00037449"/>
    </source>
</evidence>
<evidence type="ECO:0000256" key="6">
    <source>
        <dbReference type="ARBA" id="ARBA00022801"/>
    </source>
</evidence>
<keyword evidence="4" id="KW-0698">rRNA processing</keyword>
<evidence type="ECO:0000256" key="5">
    <source>
        <dbReference type="ARBA" id="ARBA00022741"/>
    </source>
</evidence>
<name>A0AA36NE11_9DINO</name>
<evidence type="ECO:0000256" key="8">
    <source>
        <dbReference type="ARBA" id="ARBA00022840"/>
    </source>
</evidence>
<dbReference type="InterPro" id="IPR027417">
    <property type="entry name" value="P-loop_NTPase"/>
</dbReference>
<gene>
    <name evidence="13" type="ORF">EVOR1521_LOCUS30265</name>
</gene>
<dbReference type="GO" id="GO:0004386">
    <property type="term" value="F:helicase activity"/>
    <property type="evidence" value="ECO:0007669"/>
    <property type="project" value="UniProtKB-KW"/>
</dbReference>
<feature type="region of interest" description="Disordered" evidence="11">
    <location>
        <begin position="207"/>
        <end position="231"/>
    </location>
</feature>
<comment type="function">
    <text evidence="10">ATP-dependent RNA helicase required for 60S ribosomal subunit synthesis. Involved in efficient pre-rRNA processing, predominantly at site A3, which is necessary for the normal formation of 25S and 5.8S rRNAs.</text>
</comment>
<dbReference type="PANTHER" id="PTHR47958">
    <property type="entry name" value="ATP-DEPENDENT RNA HELICASE DBP3"/>
    <property type="match status" value="1"/>
</dbReference>
<evidence type="ECO:0000256" key="11">
    <source>
        <dbReference type="SAM" id="MobiDB-lite"/>
    </source>
</evidence>
<keyword evidence="7" id="KW-0347">Helicase</keyword>
<dbReference type="EMBL" id="CAUJNA010003749">
    <property type="protein sequence ID" value="CAJ1409085.1"/>
    <property type="molecule type" value="Genomic_DNA"/>
</dbReference>
<comment type="similarity">
    <text evidence="2">Belongs to the DEAD box helicase family. DDX5/DBP2 subfamily.</text>
</comment>
<evidence type="ECO:0000256" key="4">
    <source>
        <dbReference type="ARBA" id="ARBA00022552"/>
    </source>
</evidence>
<accession>A0AA36NE11</accession>
<evidence type="ECO:0000256" key="7">
    <source>
        <dbReference type="ARBA" id="ARBA00022806"/>
    </source>
</evidence>
<dbReference type="CDD" id="cd00268">
    <property type="entry name" value="DEADc"/>
    <property type="match status" value="1"/>
</dbReference>
<dbReference type="GO" id="GO:0003676">
    <property type="term" value="F:nucleic acid binding"/>
    <property type="evidence" value="ECO:0007669"/>
    <property type="project" value="InterPro"/>
</dbReference>
<evidence type="ECO:0000256" key="9">
    <source>
        <dbReference type="ARBA" id="ARBA00023242"/>
    </source>
</evidence>
<dbReference type="InterPro" id="IPR000629">
    <property type="entry name" value="RNA-helicase_DEAD-box_CS"/>
</dbReference>
<feature type="compositionally biased region" description="Basic residues" evidence="11">
    <location>
        <begin position="213"/>
        <end position="231"/>
    </location>
</feature>
<dbReference type="SUPFAM" id="SSF52540">
    <property type="entry name" value="P-loop containing nucleoside triphosphate hydrolases"/>
    <property type="match status" value="1"/>
</dbReference>
<evidence type="ECO:0000313" key="13">
    <source>
        <dbReference type="EMBL" id="CAJ1409085.1"/>
    </source>
</evidence>
<keyword evidence="3" id="KW-0690">Ribosome biogenesis</keyword>
<evidence type="ECO:0000313" key="14">
    <source>
        <dbReference type="Proteomes" id="UP001178507"/>
    </source>
</evidence>
<dbReference type="Proteomes" id="UP001178507">
    <property type="component" value="Unassembled WGS sequence"/>
</dbReference>
<keyword evidence="6" id="KW-0378">Hydrolase</keyword>